<feature type="compositionally biased region" description="Basic and acidic residues" evidence="1">
    <location>
        <begin position="80"/>
        <end position="89"/>
    </location>
</feature>
<comment type="caution">
    <text evidence="2">The sequence shown here is derived from an EMBL/GenBank/DDBJ whole genome shotgun (WGS) entry which is preliminary data.</text>
</comment>
<feature type="region of interest" description="Disordered" evidence="1">
    <location>
        <begin position="69"/>
        <end position="89"/>
    </location>
</feature>
<dbReference type="AlphaFoldDB" id="A0AA35T1X0"/>
<accession>A0AA35T1X0</accession>
<sequence>MASCVGTARRWGWTSACANMKSGCTTRPVGLGCATIAKRPQPVASRKNALNMPRSALNMPRNALNSWSAYSASAGSPRPAADEPVRPAR</sequence>
<evidence type="ECO:0000256" key="1">
    <source>
        <dbReference type="SAM" id="MobiDB-lite"/>
    </source>
</evidence>
<protein>
    <submittedName>
        <fullName evidence="2">Uncharacterized protein</fullName>
    </submittedName>
</protein>
<evidence type="ECO:0000313" key="2">
    <source>
        <dbReference type="EMBL" id="CAI8039958.1"/>
    </source>
</evidence>
<reference evidence="2" key="1">
    <citation type="submission" date="2023-03" db="EMBL/GenBank/DDBJ databases">
        <authorList>
            <person name="Steffen K."/>
            <person name="Cardenas P."/>
        </authorList>
    </citation>
    <scope>NUCLEOTIDE SEQUENCE</scope>
</reference>
<proteinExistence type="predicted"/>
<evidence type="ECO:0000313" key="3">
    <source>
        <dbReference type="Proteomes" id="UP001174909"/>
    </source>
</evidence>
<name>A0AA35T1X0_GEOBA</name>
<keyword evidence="3" id="KW-1185">Reference proteome</keyword>
<gene>
    <name evidence="2" type="ORF">GBAR_LOCUS22288</name>
</gene>
<organism evidence="2 3">
    <name type="scientific">Geodia barretti</name>
    <name type="common">Barrett's horny sponge</name>
    <dbReference type="NCBI Taxonomy" id="519541"/>
    <lineage>
        <taxon>Eukaryota</taxon>
        <taxon>Metazoa</taxon>
        <taxon>Porifera</taxon>
        <taxon>Demospongiae</taxon>
        <taxon>Heteroscleromorpha</taxon>
        <taxon>Tetractinellida</taxon>
        <taxon>Astrophorina</taxon>
        <taxon>Geodiidae</taxon>
        <taxon>Geodia</taxon>
    </lineage>
</organism>
<dbReference type="EMBL" id="CASHTH010003070">
    <property type="protein sequence ID" value="CAI8039958.1"/>
    <property type="molecule type" value="Genomic_DNA"/>
</dbReference>
<dbReference type="Proteomes" id="UP001174909">
    <property type="component" value="Unassembled WGS sequence"/>
</dbReference>